<comment type="caution">
    <text evidence="3">The sequence shown here is derived from an EMBL/GenBank/DDBJ whole genome shotgun (WGS) entry which is preliminary data.</text>
</comment>
<keyword evidence="1" id="KW-0732">Signal</keyword>
<evidence type="ECO:0000259" key="2">
    <source>
        <dbReference type="Pfam" id="PF07705"/>
    </source>
</evidence>
<sequence length="389" mass="44979">MQKIFYLLLSLLFSKTIISQEIDYYIPIAITISDNPDLLGSQKQIFQLSFEEEIPETFFTDDIVTFDLNIYNQSSYPRPRLKIEYAPCYQCDQRRGGSLRPIIIEPCDEVVILSGDEECDSFHHHLFRGETLNLKQLGFNDLQLHLSYFDQKESQFITVAQKTELFQVLPVPPDLKVTQKYASITSGSSRNNVKLSATTLVKNTSKISTDETSVINYYLSRDSIFDPSDILLTKRQIPEMKGNQEITVSIGQQIFIPPYYDDIPNNFCYLIAFIDPENLILEKDETNNIDSFHLCSESDDYHGNQILVYPNPIESHVYVESKSTDINEVITLEIYNTEGILIYYSTLLPFNSEKEKNIYRSENPNLSRGSYHYRFQIGKNIIHKTLVKK</sequence>
<dbReference type="InterPro" id="IPR011635">
    <property type="entry name" value="CARDB"/>
</dbReference>
<name>A0ABN1J412_9FLAO</name>
<proteinExistence type="predicted"/>
<accession>A0ABN1J412</accession>
<organism evidence="3 4">
    <name type="scientific">Aquimarina litoralis</name>
    <dbReference type="NCBI Taxonomy" id="584605"/>
    <lineage>
        <taxon>Bacteria</taxon>
        <taxon>Pseudomonadati</taxon>
        <taxon>Bacteroidota</taxon>
        <taxon>Flavobacteriia</taxon>
        <taxon>Flavobacteriales</taxon>
        <taxon>Flavobacteriaceae</taxon>
        <taxon>Aquimarina</taxon>
    </lineage>
</organism>
<evidence type="ECO:0000256" key="1">
    <source>
        <dbReference type="ARBA" id="ARBA00022729"/>
    </source>
</evidence>
<dbReference type="Pfam" id="PF07705">
    <property type="entry name" value="CARDB"/>
    <property type="match status" value="1"/>
</dbReference>
<evidence type="ECO:0000313" key="4">
    <source>
        <dbReference type="Proteomes" id="UP001501758"/>
    </source>
</evidence>
<gene>
    <name evidence="3" type="ORF">GCM10009430_36360</name>
</gene>
<dbReference type="Proteomes" id="UP001501758">
    <property type="component" value="Unassembled WGS sequence"/>
</dbReference>
<feature type="domain" description="CARDB" evidence="2">
    <location>
        <begin position="173"/>
        <end position="289"/>
    </location>
</feature>
<dbReference type="Gene3D" id="2.60.40.10">
    <property type="entry name" value="Immunoglobulins"/>
    <property type="match status" value="1"/>
</dbReference>
<dbReference type="InterPro" id="IPR013783">
    <property type="entry name" value="Ig-like_fold"/>
</dbReference>
<keyword evidence="4" id="KW-1185">Reference proteome</keyword>
<dbReference type="InterPro" id="IPR026444">
    <property type="entry name" value="Secre_tail"/>
</dbReference>
<protein>
    <recommendedName>
        <fullName evidence="2">CARDB domain-containing protein</fullName>
    </recommendedName>
</protein>
<dbReference type="RefSeq" id="WP_343913681.1">
    <property type="nucleotide sequence ID" value="NZ_BAAAGE010000003.1"/>
</dbReference>
<evidence type="ECO:0000313" key="3">
    <source>
        <dbReference type="EMBL" id="GAA0727859.1"/>
    </source>
</evidence>
<dbReference type="NCBIfam" id="TIGR04183">
    <property type="entry name" value="Por_Secre_tail"/>
    <property type="match status" value="1"/>
</dbReference>
<dbReference type="EMBL" id="BAAAGE010000003">
    <property type="protein sequence ID" value="GAA0727859.1"/>
    <property type="molecule type" value="Genomic_DNA"/>
</dbReference>
<reference evidence="3 4" key="1">
    <citation type="journal article" date="2019" name="Int. J. Syst. Evol. Microbiol.">
        <title>The Global Catalogue of Microorganisms (GCM) 10K type strain sequencing project: providing services to taxonomists for standard genome sequencing and annotation.</title>
        <authorList>
            <consortium name="The Broad Institute Genomics Platform"/>
            <consortium name="The Broad Institute Genome Sequencing Center for Infectious Disease"/>
            <person name="Wu L."/>
            <person name="Ma J."/>
        </authorList>
    </citation>
    <scope>NUCLEOTIDE SEQUENCE [LARGE SCALE GENOMIC DNA]</scope>
    <source>
        <strain evidence="3 4">JCM 15974</strain>
    </source>
</reference>